<keyword evidence="2" id="KW-1185">Reference proteome</keyword>
<organism evidence="1 2">
    <name type="scientific">Natronincola peptidivorans</name>
    <dbReference type="NCBI Taxonomy" id="426128"/>
    <lineage>
        <taxon>Bacteria</taxon>
        <taxon>Bacillati</taxon>
        <taxon>Bacillota</taxon>
        <taxon>Clostridia</taxon>
        <taxon>Peptostreptococcales</taxon>
        <taxon>Natronincolaceae</taxon>
        <taxon>Natronincola</taxon>
    </lineage>
</organism>
<proteinExistence type="predicted"/>
<dbReference type="Proteomes" id="UP000199568">
    <property type="component" value="Unassembled WGS sequence"/>
</dbReference>
<evidence type="ECO:0000313" key="1">
    <source>
        <dbReference type="EMBL" id="SET18513.1"/>
    </source>
</evidence>
<dbReference type="InterPro" id="IPR003207">
    <property type="entry name" value="Ppandiol/glycerol_DeHydtase_su"/>
</dbReference>
<sequence>MYSLSHNSKESIRSKTGKTLKDITIENIMKGKISADDIKISKEALKKQGDIAKKHGRQQMQQNFNRASELTEVPDELILEIYDKLRPYRATKQELLEMARTLKNQYGAIDCGKMIEESALVYEKRGILKT</sequence>
<dbReference type="STRING" id="426128.SAMN05660297_01649"/>
<dbReference type="Gene3D" id="1.10.1510.20">
    <property type="entry name" value="Propanediol/glycerol dehydratase, small subunit"/>
    <property type="match status" value="1"/>
</dbReference>
<reference evidence="1 2" key="1">
    <citation type="submission" date="2016-10" db="EMBL/GenBank/DDBJ databases">
        <authorList>
            <person name="de Groot N.N."/>
        </authorList>
    </citation>
    <scope>NUCLEOTIDE SEQUENCE [LARGE SCALE GENOMIC DNA]</scope>
    <source>
        <strain evidence="1 2">DSM 18979</strain>
    </source>
</reference>
<name>A0A1I0CGG9_9FIRM</name>
<dbReference type="AlphaFoldDB" id="A0A1I0CGG9"/>
<dbReference type="Pfam" id="PF02287">
    <property type="entry name" value="Dehydratase_SU"/>
    <property type="match status" value="1"/>
</dbReference>
<dbReference type="SUPFAM" id="SSF47148">
    <property type="entry name" value="Diol dehydratase, gamma subunit"/>
    <property type="match status" value="1"/>
</dbReference>
<accession>A0A1I0CGG9</accession>
<evidence type="ECO:0000313" key="2">
    <source>
        <dbReference type="Proteomes" id="UP000199568"/>
    </source>
</evidence>
<dbReference type="EMBL" id="FOHU01000005">
    <property type="protein sequence ID" value="SET18513.1"/>
    <property type="molecule type" value="Genomic_DNA"/>
</dbReference>
<dbReference type="InterPro" id="IPR036091">
    <property type="entry name" value="Prodiol/glycerol_DeHase__sf_su"/>
</dbReference>
<gene>
    <name evidence="1" type="ORF">SAMN05660297_01649</name>
</gene>
<protein>
    <submittedName>
        <fullName evidence="1">Propanediol dehydratase small subunit</fullName>
    </submittedName>
</protein>